<dbReference type="GO" id="GO:0046983">
    <property type="term" value="F:protein dimerization activity"/>
    <property type="evidence" value="ECO:0007669"/>
    <property type="project" value="InterPro"/>
</dbReference>
<name>A0A2A6BPN3_PRIPA</name>
<comment type="subcellular location">
    <subcellularLocation>
        <location evidence="1">Nucleus</location>
    </subcellularLocation>
</comment>
<dbReference type="InterPro" id="IPR008906">
    <property type="entry name" value="HATC_C_dom"/>
</dbReference>
<organism evidence="7 8">
    <name type="scientific">Pristionchus pacificus</name>
    <name type="common">Parasitic nematode worm</name>
    <dbReference type="NCBI Taxonomy" id="54126"/>
    <lineage>
        <taxon>Eukaryota</taxon>
        <taxon>Metazoa</taxon>
        <taxon>Ecdysozoa</taxon>
        <taxon>Nematoda</taxon>
        <taxon>Chromadorea</taxon>
        <taxon>Rhabditida</taxon>
        <taxon>Rhabditina</taxon>
        <taxon>Diplogasteromorpha</taxon>
        <taxon>Diplogasteroidea</taxon>
        <taxon>Neodiplogasteridae</taxon>
        <taxon>Pristionchus</taxon>
    </lineage>
</organism>
<keyword evidence="4" id="KW-0862">Zinc</keyword>
<keyword evidence="2" id="KW-0479">Metal-binding</keyword>
<evidence type="ECO:0000313" key="8">
    <source>
        <dbReference type="Proteomes" id="UP000005239"/>
    </source>
</evidence>
<dbReference type="InterPro" id="IPR012337">
    <property type="entry name" value="RNaseH-like_sf"/>
</dbReference>
<evidence type="ECO:0000313" key="7">
    <source>
        <dbReference type="EnsemblMetazoa" id="PPA02304.1"/>
    </source>
</evidence>
<dbReference type="GO" id="GO:0008270">
    <property type="term" value="F:zinc ion binding"/>
    <property type="evidence" value="ECO:0007669"/>
    <property type="project" value="UniProtKB-KW"/>
</dbReference>
<gene>
    <name evidence="7" type="primary">WBGene00091858</name>
</gene>
<dbReference type="GO" id="GO:0005634">
    <property type="term" value="C:nucleus"/>
    <property type="evidence" value="ECO:0000318"/>
    <property type="project" value="GO_Central"/>
</dbReference>
<evidence type="ECO:0000256" key="2">
    <source>
        <dbReference type="ARBA" id="ARBA00022723"/>
    </source>
</evidence>
<reference evidence="7" key="2">
    <citation type="submission" date="2022-06" db="UniProtKB">
        <authorList>
            <consortium name="EnsemblMetazoa"/>
        </authorList>
    </citation>
    <scope>IDENTIFICATION</scope>
    <source>
        <strain evidence="7">PS312</strain>
    </source>
</reference>
<dbReference type="OrthoDB" id="10057873at2759"/>
<accession>A0A8R1Y7C2</accession>
<evidence type="ECO:0000256" key="1">
    <source>
        <dbReference type="ARBA" id="ARBA00004123"/>
    </source>
</evidence>
<dbReference type="AlphaFoldDB" id="A0A2A6BPN3"/>
<dbReference type="SUPFAM" id="SSF53098">
    <property type="entry name" value="Ribonuclease H-like"/>
    <property type="match status" value="1"/>
</dbReference>
<keyword evidence="8" id="KW-1185">Reference proteome</keyword>
<keyword evidence="3" id="KW-0863">Zinc-finger</keyword>
<dbReference type="Proteomes" id="UP000005239">
    <property type="component" value="Unassembled WGS sequence"/>
</dbReference>
<dbReference type="PANTHER" id="PTHR46481">
    <property type="entry name" value="ZINC FINGER BED DOMAIN-CONTAINING PROTEIN 4"/>
    <property type="match status" value="1"/>
</dbReference>
<evidence type="ECO:0000256" key="5">
    <source>
        <dbReference type="ARBA" id="ARBA00023242"/>
    </source>
</evidence>
<evidence type="ECO:0000256" key="6">
    <source>
        <dbReference type="SAM" id="MobiDB-lite"/>
    </source>
</evidence>
<evidence type="ECO:0000256" key="3">
    <source>
        <dbReference type="ARBA" id="ARBA00022771"/>
    </source>
</evidence>
<feature type="region of interest" description="Disordered" evidence="6">
    <location>
        <begin position="47"/>
        <end position="67"/>
    </location>
</feature>
<dbReference type="EnsemblMetazoa" id="PPA02304.1">
    <property type="protein sequence ID" value="PPA02304.1"/>
    <property type="gene ID" value="WBGene00091858"/>
</dbReference>
<sequence length="607" mass="69232">MAQVPDPKLFNSLQYMGFPMINGAMPKKEEIDYEDADYSLSAVYPGLTDPPSTSSLPPARQRVKRTRASKNRSQFLRYFTDSDDPSQLNCVICNVKVRYMYGTKKVTSSLRDHLTAHHSDVMDDLVDGDARHDQAQSSLLRAMANGDISLTSIDSPEMRAFMKALDPTFVFPVPELFTTVLDDEYKSIVTQVTLSLLGQEAAISVDDWKHQWGMTASFIDSEWERQFVVLPVMKNERPLTIIFGCILHAVDTFVNESFANFEEGRNLIGRISTLARYLRTNEKAWEDLRKKLVDARCNEKSQLPIDYEGSWDSTLRMMKMAKVQMAHLDESFLAAGVVPLKGQECEMIDKIAYFLGEVEDFCIKMSTHDATLSSLIPYIEGLDRTIDEFKSGPLCVFHPHLRVQFNRLLAPSKLDPVVRRAYLLDPRFLHLGCLDAATRASDLNELFKAADEGFNSEEPEEPQKKKTRSNLLAKAFSEEQLLRGSHAQREYDMLFDIACKSDLAEDADICEFWRTHQDRLSRLSSIARRLLAIPPSSIPANRFSSQMGTVATQLAIVDEPSQPDQRRKLLFIGTDNKKRMLRFRDSEDYRAFFEDEHRLNDALQQKV</sequence>
<reference evidence="8" key="1">
    <citation type="journal article" date="2008" name="Nat. Genet.">
        <title>The Pristionchus pacificus genome provides a unique perspective on nematode lifestyle and parasitism.</title>
        <authorList>
            <person name="Dieterich C."/>
            <person name="Clifton S.W."/>
            <person name="Schuster L.N."/>
            <person name="Chinwalla A."/>
            <person name="Delehaunty K."/>
            <person name="Dinkelacker I."/>
            <person name="Fulton L."/>
            <person name="Fulton R."/>
            <person name="Godfrey J."/>
            <person name="Minx P."/>
            <person name="Mitreva M."/>
            <person name="Roeseler W."/>
            <person name="Tian H."/>
            <person name="Witte H."/>
            <person name="Yang S.P."/>
            <person name="Wilson R.K."/>
            <person name="Sommer R.J."/>
        </authorList>
    </citation>
    <scope>NUCLEOTIDE SEQUENCE [LARGE SCALE GENOMIC DNA]</scope>
    <source>
        <strain evidence="8">PS312</strain>
    </source>
</reference>
<dbReference type="InterPro" id="IPR052035">
    <property type="entry name" value="ZnF_BED_domain_contain"/>
</dbReference>
<protein>
    <submittedName>
        <fullName evidence="7">Dimer_Tnp_hAT domain-containing protein</fullName>
    </submittedName>
</protein>
<proteinExistence type="predicted"/>
<keyword evidence="5" id="KW-0539">Nucleus</keyword>
<dbReference type="Pfam" id="PF05699">
    <property type="entry name" value="Dimer_Tnp_hAT"/>
    <property type="match status" value="1"/>
</dbReference>
<dbReference type="GO" id="GO:0006357">
    <property type="term" value="P:regulation of transcription by RNA polymerase II"/>
    <property type="evidence" value="ECO:0000318"/>
    <property type="project" value="GO_Central"/>
</dbReference>
<accession>A0A2A6BPN3</accession>
<dbReference type="PANTHER" id="PTHR46481:SF10">
    <property type="entry name" value="ZINC FINGER BED DOMAIN-CONTAINING PROTEIN 39"/>
    <property type="match status" value="1"/>
</dbReference>
<feature type="compositionally biased region" description="Low complexity" evidence="6">
    <location>
        <begin position="47"/>
        <end position="58"/>
    </location>
</feature>
<evidence type="ECO:0000256" key="4">
    <source>
        <dbReference type="ARBA" id="ARBA00022833"/>
    </source>
</evidence>